<evidence type="ECO:0000256" key="2">
    <source>
        <dbReference type="ARBA" id="ARBA00022490"/>
    </source>
</evidence>
<evidence type="ECO:0000313" key="7">
    <source>
        <dbReference type="Proteomes" id="UP001344447"/>
    </source>
</evidence>
<dbReference type="InterPro" id="IPR001810">
    <property type="entry name" value="F-box_dom"/>
</dbReference>
<dbReference type="EMBL" id="JAVFKY010000003">
    <property type="protein sequence ID" value="KAK5579323.1"/>
    <property type="molecule type" value="Genomic_DNA"/>
</dbReference>
<dbReference type="PANTHER" id="PTHR24107:SF2">
    <property type="entry name" value="NLR FAMILY CARD DOMAIN CONTAINING 3"/>
    <property type="match status" value="1"/>
</dbReference>
<evidence type="ECO:0000256" key="1">
    <source>
        <dbReference type="ARBA" id="ARBA00004245"/>
    </source>
</evidence>
<organism evidence="6 7">
    <name type="scientific">Dictyostelium firmibasis</name>
    <dbReference type="NCBI Taxonomy" id="79012"/>
    <lineage>
        <taxon>Eukaryota</taxon>
        <taxon>Amoebozoa</taxon>
        <taxon>Evosea</taxon>
        <taxon>Eumycetozoa</taxon>
        <taxon>Dictyostelia</taxon>
        <taxon>Dictyosteliales</taxon>
        <taxon>Dictyosteliaceae</taxon>
        <taxon>Dictyostelium</taxon>
    </lineage>
</organism>
<feature type="region of interest" description="Disordered" evidence="4">
    <location>
        <begin position="1"/>
        <end position="52"/>
    </location>
</feature>
<dbReference type="AlphaFoldDB" id="A0AAN7U120"/>
<dbReference type="PANTHER" id="PTHR24107">
    <property type="entry name" value="YNEIN REGULATORY COMPLEX SUBUNIT 5"/>
    <property type="match status" value="1"/>
</dbReference>
<evidence type="ECO:0000313" key="6">
    <source>
        <dbReference type="EMBL" id="KAK5579323.1"/>
    </source>
</evidence>
<sequence>MFKLFKKKEVPNNNINNNNNNNVENKILTPRSNGADPIPTSTSTTNIQTSGEKKLKTKLSKCELTKSDSTTSSLANSPRSEKAELGIRDIPYDLLGKLLALIHGNRILTKEFMSTSLVCRKWRALARLNGNHINLESFFKKVEASKMRVETIESCINYFTYIYQSLETIDIGKLCINNRIYSKYSIFLIESMDKITKLSLDMSKVTLSEFEVLTSSLKSLKAIKEVTIHNMTHIYCNAMVSLFESFPELESLKFTELTFENSNEDHDLLIQYMKKNNTIQKFSITLLPDNTRFLNSIKTIMNSNRSIKNLLLSQSIKKPSLTASPSSNNVNIAPITSSNNSSAAAISTSPSSYSNSSLNSVLQTSFSIAKFNYSHDSLKELNLSNMSMNDIDMIELAENVLQNNQSLKQLDISYNKKVSSGAMEQLLRIMVRNSDMKLESLNLSGLSINDQCIGLIGDYLQTNPFLQEMYINDSVEQYWSDGFRNFSNKLSNRPALKTLYLNRNRIETKCFDDLAHTISNNSSNVRYLGLSGTLNNAQSLHLICNSLGSNTNLVSLDISNCEVCFCPSLTDSLLKNRHLAKLNVNNCKLNQKTLLGIANSNLSILDIGSNNFTSGDTLQEFFDCLKSNQSLYVLNLSNTGLKTKECQALSTLLELNSKILSVDLSNNKIKSSDIQCIVKCIQSKNLPASTKFNLKLNDTKIDLFKISNELLNNQILVD</sequence>
<keyword evidence="7" id="KW-1185">Reference proteome</keyword>
<keyword evidence="3" id="KW-0206">Cytoskeleton</keyword>
<feature type="domain" description="F-box" evidence="5">
    <location>
        <begin position="84"/>
        <end position="142"/>
    </location>
</feature>
<protein>
    <recommendedName>
        <fullName evidence="5">F-box domain-containing protein</fullName>
    </recommendedName>
</protein>
<comment type="subcellular location">
    <subcellularLocation>
        <location evidence="1">Cytoplasm</location>
        <location evidence="1">Cytoskeleton</location>
    </subcellularLocation>
</comment>
<evidence type="ECO:0000256" key="4">
    <source>
        <dbReference type="SAM" id="MobiDB-lite"/>
    </source>
</evidence>
<feature type="compositionally biased region" description="Low complexity" evidence="4">
    <location>
        <begin position="11"/>
        <end position="27"/>
    </location>
</feature>
<dbReference type="GO" id="GO:0005856">
    <property type="term" value="C:cytoskeleton"/>
    <property type="evidence" value="ECO:0007669"/>
    <property type="project" value="UniProtKB-SubCell"/>
</dbReference>
<evidence type="ECO:0000256" key="3">
    <source>
        <dbReference type="ARBA" id="ARBA00023212"/>
    </source>
</evidence>
<name>A0AAN7U120_9MYCE</name>
<comment type="caution">
    <text evidence="6">The sequence shown here is derived from an EMBL/GenBank/DDBJ whole genome shotgun (WGS) entry which is preliminary data.</text>
</comment>
<proteinExistence type="predicted"/>
<gene>
    <name evidence="6" type="ORF">RB653_009004</name>
</gene>
<dbReference type="Proteomes" id="UP001344447">
    <property type="component" value="Unassembled WGS sequence"/>
</dbReference>
<feature type="compositionally biased region" description="Polar residues" evidence="4">
    <location>
        <begin position="39"/>
        <end position="50"/>
    </location>
</feature>
<dbReference type="PROSITE" id="PS50181">
    <property type="entry name" value="FBOX"/>
    <property type="match status" value="1"/>
</dbReference>
<dbReference type="SUPFAM" id="SSF52047">
    <property type="entry name" value="RNI-like"/>
    <property type="match status" value="1"/>
</dbReference>
<dbReference type="InterPro" id="IPR032675">
    <property type="entry name" value="LRR_dom_sf"/>
</dbReference>
<reference evidence="6 7" key="1">
    <citation type="submission" date="2023-11" db="EMBL/GenBank/DDBJ databases">
        <title>Dfirmibasis_genome.</title>
        <authorList>
            <person name="Edelbroek B."/>
            <person name="Kjellin J."/>
            <person name="Jerlstrom-Hultqvist J."/>
            <person name="Soderbom F."/>
        </authorList>
    </citation>
    <scope>NUCLEOTIDE SEQUENCE [LARGE SCALE GENOMIC DNA]</scope>
    <source>
        <strain evidence="6 7">TNS-C-14</strain>
    </source>
</reference>
<dbReference type="InterPro" id="IPR052410">
    <property type="entry name" value="DRC5"/>
</dbReference>
<dbReference type="Gene3D" id="3.80.10.10">
    <property type="entry name" value="Ribonuclease Inhibitor"/>
    <property type="match status" value="3"/>
</dbReference>
<evidence type="ECO:0000259" key="5">
    <source>
        <dbReference type="PROSITE" id="PS50181"/>
    </source>
</evidence>
<accession>A0AAN7U120</accession>
<keyword evidence="2" id="KW-0963">Cytoplasm</keyword>